<organism evidence="1 2">
    <name type="scientific">Candidatus Magasanikbacteria bacterium GW2011_GWC2_34_16</name>
    <dbReference type="NCBI Taxonomy" id="1619045"/>
    <lineage>
        <taxon>Bacteria</taxon>
        <taxon>Candidatus Magasanikiibacteriota</taxon>
    </lineage>
</organism>
<accession>A0A0G0ARL3</accession>
<dbReference type="AlphaFoldDB" id="A0A0G0ARL3"/>
<evidence type="ECO:0000313" key="2">
    <source>
        <dbReference type="Proteomes" id="UP000034927"/>
    </source>
</evidence>
<reference evidence="1 2" key="1">
    <citation type="journal article" date="2015" name="Nature">
        <title>rRNA introns, odd ribosomes, and small enigmatic genomes across a large radiation of phyla.</title>
        <authorList>
            <person name="Brown C.T."/>
            <person name="Hug L.A."/>
            <person name="Thomas B.C."/>
            <person name="Sharon I."/>
            <person name="Castelle C.J."/>
            <person name="Singh A."/>
            <person name="Wilkins M.J."/>
            <person name="Williams K.H."/>
            <person name="Banfield J.F."/>
        </authorList>
    </citation>
    <scope>NUCLEOTIDE SEQUENCE [LARGE SCALE GENOMIC DNA]</scope>
</reference>
<proteinExistence type="predicted"/>
<dbReference type="EMBL" id="LBPO01000001">
    <property type="protein sequence ID" value="KKP59593.1"/>
    <property type="molecule type" value="Genomic_DNA"/>
</dbReference>
<dbReference type="Proteomes" id="UP000034927">
    <property type="component" value="Unassembled WGS sequence"/>
</dbReference>
<protein>
    <submittedName>
        <fullName evidence="1">Uncharacterized protein</fullName>
    </submittedName>
</protein>
<evidence type="ECO:0000313" key="1">
    <source>
        <dbReference type="EMBL" id="KKP59593.1"/>
    </source>
</evidence>
<gene>
    <name evidence="1" type="ORF">UR53_C0001G0093</name>
</gene>
<sequence>MDTEVKFTPDVSGELSSSLLADQRNKSNVYKLIREKMSPEDSDRLLDLLDRYGLAERLQIELVDILLYQTPEQQKRVIEWLYMLSDEDLKELLSMKGVLDDNKWKEKVGSVLQLIAGR</sequence>
<name>A0A0G0ARL3_9BACT</name>
<comment type="caution">
    <text evidence="1">The sequence shown here is derived from an EMBL/GenBank/DDBJ whole genome shotgun (WGS) entry which is preliminary data.</text>
</comment>